<proteinExistence type="predicted"/>
<protein>
    <recommendedName>
        <fullName evidence="3">Transposase</fullName>
    </recommendedName>
</protein>
<name>A0ABR8F6W1_NOSLI</name>
<dbReference type="RefSeq" id="WP_190971558.1">
    <property type="nucleotide sequence ID" value="NZ_JACJTE010000123.1"/>
</dbReference>
<evidence type="ECO:0000313" key="1">
    <source>
        <dbReference type="EMBL" id="MBD2565933.1"/>
    </source>
</evidence>
<dbReference type="Proteomes" id="UP000604661">
    <property type="component" value="Unassembled WGS sequence"/>
</dbReference>
<evidence type="ECO:0008006" key="3">
    <source>
        <dbReference type="Google" id="ProtNLM"/>
    </source>
</evidence>
<gene>
    <name evidence="1" type="ORF">H6G95_36370</name>
</gene>
<dbReference type="EMBL" id="JACJTE010000123">
    <property type="protein sequence ID" value="MBD2565933.1"/>
    <property type="molecule type" value="Genomic_DNA"/>
</dbReference>
<accession>A0ABR8F6W1</accession>
<comment type="caution">
    <text evidence="1">The sequence shown here is derived from an EMBL/GenBank/DDBJ whole genome shotgun (WGS) entry which is preliminary data.</text>
</comment>
<evidence type="ECO:0000313" key="2">
    <source>
        <dbReference type="Proteomes" id="UP000604661"/>
    </source>
</evidence>
<organism evidence="1 2">
    <name type="scientific">Nostoc linckia FACHB-391</name>
    <dbReference type="NCBI Taxonomy" id="2692906"/>
    <lineage>
        <taxon>Bacteria</taxon>
        <taxon>Bacillati</taxon>
        <taxon>Cyanobacteriota</taxon>
        <taxon>Cyanophyceae</taxon>
        <taxon>Nostocales</taxon>
        <taxon>Nostocaceae</taxon>
        <taxon>Nostoc</taxon>
    </lineage>
</organism>
<reference evidence="1 2" key="1">
    <citation type="journal article" date="2020" name="ISME J.">
        <title>Comparative genomics reveals insights into cyanobacterial evolution and habitat adaptation.</title>
        <authorList>
            <person name="Chen M.Y."/>
            <person name="Teng W.K."/>
            <person name="Zhao L."/>
            <person name="Hu C.X."/>
            <person name="Zhou Y.K."/>
            <person name="Han B.P."/>
            <person name="Song L.R."/>
            <person name="Shu W.S."/>
        </authorList>
    </citation>
    <scope>NUCLEOTIDE SEQUENCE [LARGE SCALE GENOMIC DNA]</scope>
    <source>
        <strain evidence="1 2">FACHB-391</strain>
    </source>
</reference>
<sequence length="60" mass="6774">MDVELQVLKHLARDANPTVAIIDEYPSSKKQKCFFTSIGNAIAFLGRLCHYRGSIIMYKA</sequence>
<keyword evidence="2" id="KW-1185">Reference proteome</keyword>